<organism evidence="1 2">
    <name type="scientific">Tenacibaculum polynesiense</name>
    <dbReference type="NCBI Taxonomy" id="3137857"/>
    <lineage>
        <taxon>Bacteria</taxon>
        <taxon>Pseudomonadati</taxon>
        <taxon>Bacteroidota</taxon>
        <taxon>Flavobacteriia</taxon>
        <taxon>Flavobacteriales</taxon>
        <taxon>Flavobacteriaceae</taxon>
        <taxon>Tenacibaculum</taxon>
    </lineage>
</organism>
<reference evidence="1 2" key="1">
    <citation type="submission" date="2024-05" db="EMBL/GenBank/DDBJ databases">
        <authorList>
            <person name="Duchaud E."/>
        </authorList>
    </citation>
    <scope>NUCLEOTIDE SEQUENCE [LARGE SCALE GENOMIC DNA]</scope>
    <source>
        <strain evidence="1">Ena-SAMPLE-TAB-13-05-2024-13:56:06:370-140308</strain>
    </source>
</reference>
<protein>
    <recommendedName>
        <fullName evidence="3">Lipoprotein</fullName>
    </recommendedName>
</protein>
<accession>A0ABP1F3D6</accession>
<dbReference type="EMBL" id="CAXJIO010000018">
    <property type="protein sequence ID" value="CAL2104600.1"/>
    <property type="molecule type" value="Genomic_DNA"/>
</dbReference>
<evidence type="ECO:0000313" key="1">
    <source>
        <dbReference type="EMBL" id="CAL2104600.1"/>
    </source>
</evidence>
<sequence>MNKTISLLIFFSLLSCFRKNNIEVNFADANEKVVILSAMNNRQYITRILFPKRIKITNVSNSTISFVKLTYLYNQNMPIEKDYGIGLFEQKNNKLYTISTTGKKKIDSKKWLEYSLYTKHYIDTSALNQKKFKEFTNKMFSENKDTLHIGTVSEFKQKHKDLFEKLTKNDSISIQLLDDGKLGKLISVPVSW</sequence>
<proteinExistence type="predicted"/>
<dbReference type="RefSeq" id="WP_348721694.1">
    <property type="nucleotide sequence ID" value="NZ_CAXJIO010000018.1"/>
</dbReference>
<name>A0ABP1F3D6_9FLAO</name>
<comment type="caution">
    <text evidence="1">The sequence shown here is derived from an EMBL/GenBank/DDBJ whole genome shotgun (WGS) entry which is preliminary data.</text>
</comment>
<keyword evidence="2" id="KW-1185">Reference proteome</keyword>
<dbReference type="PROSITE" id="PS51257">
    <property type="entry name" value="PROKAR_LIPOPROTEIN"/>
    <property type="match status" value="1"/>
</dbReference>
<evidence type="ECO:0008006" key="3">
    <source>
        <dbReference type="Google" id="ProtNLM"/>
    </source>
</evidence>
<dbReference type="Proteomes" id="UP001497527">
    <property type="component" value="Unassembled WGS sequence"/>
</dbReference>
<evidence type="ECO:0000313" key="2">
    <source>
        <dbReference type="Proteomes" id="UP001497527"/>
    </source>
</evidence>
<gene>
    <name evidence="1" type="ORF">T190423A01A_90025</name>
</gene>